<protein>
    <submittedName>
        <fullName evidence="1">Uncharacterized protein</fullName>
    </submittedName>
</protein>
<evidence type="ECO:0000313" key="1">
    <source>
        <dbReference type="EMBL" id="GFS62565.1"/>
    </source>
</evidence>
<proteinExistence type="predicted"/>
<accession>A0A8X6IWE7</accession>
<dbReference type="AlphaFoldDB" id="A0A8X6IWE7"/>
<comment type="caution">
    <text evidence="1">The sequence shown here is derived from an EMBL/GenBank/DDBJ whole genome shotgun (WGS) entry which is preliminary data.</text>
</comment>
<dbReference type="EMBL" id="BMAW01093877">
    <property type="protein sequence ID" value="GFS62565.1"/>
    <property type="molecule type" value="Genomic_DNA"/>
</dbReference>
<gene>
    <name evidence="1" type="ORF">NPIL_518011</name>
</gene>
<keyword evidence="2" id="KW-1185">Reference proteome</keyword>
<evidence type="ECO:0000313" key="2">
    <source>
        <dbReference type="Proteomes" id="UP000887013"/>
    </source>
</evidence>
<reference evidence="1" key="1">
    <citation type="submission" date="2020-08" db="EMBL/GenBank/DDBJ databases">
        <title>Multicomponent nature underlies the extraordinary mechanical properties of spider dragline silk.</title>
        <authorList>
            <person name="Kono N."/>
            <person name="Nakamura H."/>
            <person name="Mori M."/>
            <person name="Yoshida Y."/>
            <person name="Ohtoshi R."/>
            <person name="Malay A.D."/>
            <person name="Moran D.A.P."/>
            <person name="Tomita M."/>
            <person name="Numata K."/>
            <person name="Arakawa K."/>
        </authorList>
    </citation>
    <scope>NUCLEOTIDE SEQUENCE</scope>
</reference>
<organism evidence="1 2">
    <name type="scientific">Nephila pilipes</name>
    <name type="common">Giant wood spider</name>
    <name type="synonym">Nephila maculata</name>
    <dbReference type="NCBI Taxonomy" id="299642"/>
    <lineage>
        <taxon>Eukaryota</taxon>
        <taxon>Metazoa</taxon>
        <taxon>Ecdysozoa</taxon>
        <taxon>Arthropoda</taxon>
        <taxon>Chelicerata</taxon>
        <taxon>Arachnida</taxon>
        <taxon>Araneae</taxon>
        <taxon>Araneomorphae</taxon>
        <taxon>Entelegynae</taxon>
        <taxon>Araneoidea</taxon>
        <taxon>Nephilidae</taxon>
        <taxon>Nephila</taxon>
    </lineage>
</organism>
<sequence length="85" mass="9548">MSLADGQRTTGEALTTQVMIAVEERPFLTRFIILPKTKENRTLLGTDFLSSAGMDVKNACCFPTLIRESEFLVKIDPYPSENYCI</sequence>
<dbReference type="Proteomes" id="UP000887013">
    <property type="component" value="Unassembled WGS sequence"/>
</dbReference>
<name>A0A8X6IWE7_NEPPI</name>